<dbReference type="AlphaFoldDB" id="A0A1E1IZM3"/>
<evidence type="ECO:0000313" key="2">
    <source>
        <dbReference type="EMBL" id="CCM16772.1"/>
    </source>
</evidence>
<gene>
    <name evidence="2" type="primary">LgM4147LRVhigh.27.01460.00010</name>
    <name evidence="2" type="ORF">BN36_2742740</name>
</gene>
<keyword evidence="1" id="KW-1133">Transmembrane helix</keyword>
<sequence>MSSHDTEEVTVFAACILPSGVRYSTLTSDAHQKNHMALGVNGELYLVVHPMYSLSPRVYSRYVLGAVLLVLLEVAVFLLTLLGLSTPFLTKNSRSFFSFAGGSGASMIDPPERRTPLVVSSAFLVAFLLLFSFICPISVVLCVRRDQHARVSEELFNRELLEQHGVQVRDDGHVCGPGGEPSVAKEEGALDPCCGFEANEHSRLLRNAGMFCVQCGVEVISVIILIAVVSDMRLLHRNTMEQQGAVSFQRGFFITIVALVLKILELILYCYIAYRMLRIRLHQRLPRCHLVPVSSCREVGALATGDGACSSSEPPIKDGIKEGYSGKSCHGPFEREGSREMEPISLPHLQLY</sequence>
<keyword evidence="1" id="KW-0812">Transmembrane</keyword>
<dbReference type="EMBL" id="CALQ01001154">
    <property type="protein sequence ID" value="CCM16772.1"/>
    <property type="molecule type" value="Genomic_DNA"/>
</dbReference>
<evidence type="ECO:0000256" key="1">
    <source>
        <dbReference type="SAM" id="Phobius"/>
    </source>
</evidence>
<feature type="transmembrane region" description="Helical" evidence="1">
    <location>
        <begin position="208"/>
        <end position="230"/>
    </location>
</feature>
<feature type="transmembrane region" description="Helical" evidence="1">
    <location>
        <begin position="250"/>
        <end position="274"/>
    </location>
</feature>
<feature type="transmembrane region" description="Helical" evidence="1">
    <location>
        <begin position="117"/>
        <end position="143"/>
    </location>
</feature>
<organism evidence="2">
    <name type="scientific">Leishmania guyanensis</name>
    <dbReference type="NCBI Taxonomy" id="5670"/>
    <lineage>
        <taxon>Eukaryota</taxon>
        <taxon>Discoba</taxon>
        <taxon>Euglenozoa</taxon>
        <taxon>Kinetoplastea</taxon>
        <taxon>Metakinetoplastina</taxon>
        <taxon>Trypanosomatida</taxon>
        <taxon>Trypanosomatidae</taxon>
        <taxon>Leishmaniinae</taxon>
        <taxon>Leishmania</taxon>
        <taxon>Leishmania guyanensis species complex</taxon>
    </lineage>
</organism>
<reference evidence="2" key="1">
    <citation type="submission" date="2012-08" db="EMBL/GenBank/DDBJ databases">
        <title>Comparative genomics of metastatic and non-metastatic Leishmania guyanensis provides insights into polygenic factors involved in Leishmania RNA virus infection.</title>
        <authorList>
            <person name="Smith D."/>
            <person name="Hertz-Fowler C."/>
            <person name="Martin R."/>
            <person name="Dickens N."/>
            <person name="Fasel N."/>
            <person name="Falquet L."/>
            <person name="Beverley S."/>
            <person name="Zangger H."/>
            <person name="Calderon-Copete S."/>
            <person name="Mottram J."/>
            <person name="Xenarios I."/>
        </authorList>
    </citation>
    <scope>NUCLEOTIDE SEQUENCE</scope>
    <source>
        <strain evidence="2">MHOM/BR/75/M4147/SSU:IR2SAT-LUC</strain>
    </source>
</reference>
<accession>A0A1E1IZM3</accession>
<feature type="transmembrane region" description="Helical" evidence="1">
    <location>
        <begin position="62"/>
        <end position="84"/>
    </location>
</feature>
<keyword evidence="1" id="KW-0472">Membrane</keyword>
<proteinExistence type="predicted"/>
<name>A0A1E1IZM3_LEIGU</name>
<protein>
    <submittedName>
        <fullName evidence="2">Uncharacterized protein</fullName>
    </submittedName>
</protein>